<organism evidence="5 6">
    <name type="scientific">Paraburkholderia hiiakae</name>
    <dbReference type="NCBI Taxonomy" id="1081782"/>
    <lineage>
        <taxon>Bacteria</taxon>
        <taxon>Pseudomonadati</taxon>
        <taxon>Pseudomonadota</taxon>
        <taxon>Betaproteobacteria</taxon>
        <taxon>Burkholderiales</taxon>
        <taxon>Burkholderiaceae</taxon>
        <taxon>Paraburkholderia</taxon>
    </lineage>
</organism>
<comment type="cofactor">
    <cofactor evidence="1">
        <name>FAD</name>
        <dbReference type="ChEBI" id="CHEBI:57692"/>
    </cofactor>
</comment>
<sequence length="401" mass="44230">MKRDPIVISGGGPVGLVAALALAKRGLDVCVLEIESQIPTDLRAGTFHPPTVEMLAELGVGAELVAAGIPVPEWQIRDRRAGVIARFDLAAIADLTPYPFRLHCEQHKLSSILYRILGAMPNVTLLFGHRCTAVEQDDDGVTVRFQAPDGDGAIRASYVIGADGAHSAVRKSLGVEFEGFTWPERFLVFATDYDLREQGFTGNAYIADPDEWVAIFIQPHDGPPGIWRMAFPIPPELDDADVLADDYVQSRIKGFLSSDQDYPILYRSVYRVHQRVASRFRVGRAMLVGDAAHINNPLGGMGLNSGIHDAINLTGKLCDVMLNGAPDSLLDLYDRQRRQTNIEYVQAITIRNKRLLEEKDPAVRTERLDEMRTIAADPVSARQYLMNSSMIASIRRAAEIV</sequence>
<gene>
    <name evidence="5" type="primary">pnpA</name>
    <name evidence="5" type="ORF">LMG27952_06857</name>
</gene>
<feature type="domain" description="FAD-binding" evidence="4">
    <location>
        <begin position="6"/>
        <end position="341"/>
    </location>
</feature>
<keyword evidence="3" id="KW-0274">FAD</keyword>
<evidence type="ECO:0000256" key="3">
    <source>
        <dbReference type="ARBA" id="ARBA00022827"/>
    </source>
</evidence>
<name>A0ABN7IJ78_9BURK</name>
<evidence type="ECO:0000313" key="5">
    <source>
        <dbReference type="EMBL" id="CAD6559421.1"/>
    </source>
</evidence>
<keyword evidence="2" id="KW-0285">Flavoprotein</keyword>
<dbReference type="SUPFAM" id="SSF51905">
    <property type="entry name" value="FAD/NAD(P)-binding domain"/>
    <property type="match status" value="1"/>
</dbReference>
<dbReference type="Pfam" id="PF01494">
    <property type="entry name" value="FAD_binding_3"/>
    <property type="match status" value="1"/>
</dbReference>
<dbReference type="PANTHER" id="PTHR43004:SF19">
    <property type="entry name" value="BINDING MONOOXYGENASE, PUTATIVE (JCVI)-RELATED"/>
    <property type="match status" value="1"/>
</dbReference>
<dbReference type="Proteomes" id="UP000656319">
    <property type="component" value="Unassembled WGS sequence"/>
</dbReference>
<dbReference type="RefSeq" id="WP_201700300.1">
    <property type="nucleotide sequence ID" value="NZ_CAJHCQ010000027.1"/>
</dbReference>
<protein>
    <submittedName>
        <fullName evidence="5">Para-nitrophenol 4-monooxygenase</fullName>
        <ecNumber evidence="5">1.14.13.167</ecNumber>
    </submittedName>
</protein>
<reference evidence="5 6" key="1">
    <citation type="submission" date="2020-10" db="EMBL/GenBank/DDBJ databases">
        <authorList>
            <person name="Peeters C."/>
        </authorList>
    </citation>
    <scope>NUCLEOTIDE SEQUENCE [LARGE SCALE GENOMIC DNA]</scope>
    <source>
        <strain evidence="5 6">LMG 27952</strain>
    </source>
</reference>
<dbReference type="EMBL" id="CAJHCQ010000027">
    <property type="protein sequence ID" value="CAD6559421.1"/>
    <property type="molecule type" value="Genomic_DNA"/>
</dbReference>
<dbReference type="InterPro" id="IPR036188">
    <property type="entry name" value="FAD/NAD-bd_sf"/>
</dbReference>
<dbReference type="EC" id="1.14.13.167" evidence="5"/>
<dbReference type="InterPro" id="IPR050641">
    <property type="entry name" value="RIFMO-like"/>
</dbReference>
<keyword evidence="6" id="KW-1185">Reference proteome</keyword>
<dbReference type="GO" id="GO:0018632">
    <property type="term" value="F:4-nitrophenol 4-monooxygenase activity"/>
    <property type="evidence" value="ECO:0007669"/>
    <property type="project" value="UniProtKB-EC"/>
</dbReference>
<dbReference type="Gene3D" id="3.30.70.2450">
    <property type="match status" value="1"/>
</dbReference>
<evidence type="ECO:0000313" key="6">
    <source>
        <dbReference type="Proteomes" id="UP000656319"/>
    </source>
</evidence>
<keyword evidence="5" id="KW-0560">Oxidoreductase</keyword>
<comment type="caution">
    <text evidence="5">The sequence shown here is derived from an EMBL/GenBank/DDBJ whole genome shotgun (WGS) entry which is preliminary data.</text>
</comment>
<proteinExistence type="predicted"/>
<dbReference type="PRINTS" id="PR00420">
    <property type="entry name" value="RNGMNOXGNASE"/>
</dbReference>
<evidence type="ECO:0000256" key="1">
    <source>
        <dbReference type="ARBA" id="ARBA00001974"/>
    </source>
</evidence>
<evidence type="ECO:0000256" key="2">
    <source>
        <dbReference type="ARBA" id="ARBA00022630"/>
    </source>
</evidence>
<evidence type="ECO:0000259" key="4">
    <source>
        <dbReference type="Pfam" id="PF01494"/>
    </source>
</evidence>
<dbReference type="Gene3D" id="3.50.50.60">
    <property type="entry name" value="FAD/NAD(P)-binding domain"/>
    <property type="match status" value="1"/>
</dbReference>
<dbReference type="PANTHER" id="PTHR43004">
    <property type="entry name" value="TRK SYSTEM POTASSIUM UPTAKE PROTEIN"/>
    <property type="match status" value="1"/>
</dbReference>
<dbReference type="InterPro" id="IPR002938">
    <property type="entry name" value="FAD-bd"/>
</dbReference>
<accession>A0ABN7IJ78</accession>